<keyword evidence="7" id="KW-0805">Transcription regulation</keyword>
<evidence type="ECO:0000256" key="9">
    <source>
        <dbReference type="ARBA" id="ARBA00023242"/>
    </source>
</evidence>
<dbReference type="InterPro" id="IPR036060">
    <property type="entry name" value="Znf_C2H2C_sf"/>
</dbReference>
<dbReference type="PROSITE" id="PS51802">
    <property type="entry name" value="ZF_CCHHC"/>
    <property type="match status" value="3"/>
</dbReference>
<protein>
    <submittedName>
        <fullName evidence="11">Uncharacterized protein</fullName>
    </submittedName>
</protein>
<reference evidence="11" key="1">
    <citation type="submission" date="2022-01" db="EMBL/GenBank/DDBJ databases">
        <authorList>
            <person name="King R."/>
        </authorList>
    </citation>
    <scope>NUCLEOTIDE SEQUENCE</scope>
</reference>
<evidence type="ECO:0000256" key="10">
    <source>
        <dbReference type="SAM" id="MobiDB-lite"/>
    </source>
</evidence>
<feature type="compositionally biased region" description="Basic and acidic residues" evidence="10">
    <location>
        <begin position="273"/>
        <end position="294"/>
    </location>
</feature>
<keyword evidence="6" id="KW-0862">Zinc</keyword>
<evidence type="ECO:0000256" key="8">
    <source>
        <dbReference type="ARBA" id="ARBA00023163"/>
    </source>
</evidence>
<dbReference type="GO" id="GO:0008270">
    <property type="term" value="F:zinc ion binding"/>
    <property type="evidence" value="ECO:0007669"/>
    <property type="project" value="UniProtKB-KW"/>
</dbReference>
<keyword evidence="3" id="KW-0479">Metal-binding</keyword>
<feature type="compositionally biased region" description="Basic and acidic residues" evidence="10">
    <location>
        <begin position="783"/>
        <end position="792"/>
    </location>
</feature>
<dbReference type="InterPro" id="IPR002515">
    <property type="entry name" value="Znf_C2H2C"/>
</dbReference>
<keyword evidence="12" id="KW-1185">Reference proteome</keyword>
<evidence type="ECO:0000256" key="1">
    <source>
        <dbReference type="ARBA" id="ARBA00004123"/>
    </source>
</evidence>
<evidence type="ECO:0000256" key="5">
    <source>
        <dbReference type="ARBA" id="ARBA00022771"/>
    </source>
</evidence>
<evidence type="ECO:0000313" key="11">
    <source>
        <dbReference type="EMBL" id="CAG9799775.1"/>
    </source>
</evidence>
<keyword evidence="5" id="KW-0863">Zinc-finger</keyword>
<evidence type="ECO:0000256" key="6">
    <source>
        <dbReference type="ARBA" id="ARBA00022833"/>
    </source>
</evidence>
<comment type="subcellular location">
    <subcellularLocation>
        <location evidence="1">Nucleus</location>
    </subcellularLocation>
</comment>
<dbReference type="EMBL" id="OU895877">
    <property type="protein sequence ID" value="CAG9799775.1"/>
    <property type="molecule type" value="Genomic_DNA"/>
</dbReference>
<keyword evidence="9" id="KW-0539">Nucleus</keyword>
<evidence type="ECO:0000256" key="4">
    <source>
        <dbReference type="ARBA" id="ARBA00022737"/>
    </source>
</evidence>
<evidence type="ECO:0000256" key="3">
    <source>
        <dbReference type="ARBA" id="ARBA00022723"/>
    </source>
</evidence>
<keyword evidence="4" id="KW-0677">Repeat</keyword>
<dbReference type="FunFam" id="4.10.320.30:FF:000001">
    <property type="entry name" value="Myelin transcription factor 1-like, a"/>
    <property type="match status" value="3"/>
</dbReference>
<dbReference type="PANTHER" id="PTHR10816:SF15">
    <property type="entry name" value="MYELIN TRANSCRIPTION FACTOR 1-LIKE PROTEIN"/>
    <property type="match status" value="1"/>
</dbReference>
<name>A0A9N9RNZ7_9DIPT</name>
<dbReference type="OrthoDB" id="10069059at2759"/>
<dbReference type="PANTHER" id="PTHR10816">
    <property type="entry name" value="MYELIN TRANSCRIPTION FACTOR 1-RELATED"/>
    <property type="match status" value="1"/>
</dbReference>
<evidence type="ECO:0000256" key="2">
    <source>
        <dbReference type="ARBA" id="ARBA00010194"/>
    </source>
</evidence>
<organism evidence="11 12">
    <name type="scientific">Chironomus riparius</name>
    <dbReference type="NCBI Taxonomy" id="315576"/>
    <lineage>
        <taxon>Eukaryota</taxon>
        <taxon>Metazoa</taxon>
        <taxon>Ecdysozoa</taxon>
        <taxon>Arthropoda</taxon>
        <taxon>Hexapoda</taxon>
        <taxon>Insecta</taxon>
        <taxon>Pterygota</taxon>
        <taxon>Neoptera</taxon>
        <taxon>Endopterygota</taxon>
        <taxon>Diptera</taxon>
        <taxon>Nematocera</taxon>
        <taxon>Chironomoidea</taxon>
        <taxon>Chironomidae</taxon>
        <taxon>Chironominae</taxon>
        <taxon>Chironomus</taxon>
    </lineage>
</organism>
<feature type="compositionally biased region" description="Low complexity" evidence="10">
    <location>
        <begin position="516"/>
        <end position="526"/>
    </location>
</feature>
<accession>A0A9N9RNZ7</accession>
<feature type="region of interest" description="Disordered" evidence="10">
    <location>
        <begin position="765"/>
        <end position="792"/>
    </location>
</feature>
<dbReference type="GO" id="GO:0000981">
    <property type="term" value="F:DNA-binding transcription factor activity, RNA polymerase II-specific"/>
    <property type="evidence" value="ECO:0007669"/>
    <property type="project" value="TreeGrafter"/>
</dbReference>
<feature type="compositionally biased region" description="Low complexity" evidence="10">
    <location>
        <begin position="464"/>
        <end position="504"/>
    </location>
</feature>
<dbReference type="SUPFAM" id="SSF103637">
    <property type="entry name" value="CCHHC domain"/>
    <property type="match status" value="3"/>
</dbReference>
<sequence length="826" mass="91048">MKDLCFENNNNKSSIIDGDNIKDNFNNINKTKESSAQRLEISVSENNNNNNNKCKTIWNEHDIKHAMLQANQVNLKNSLIHGTAKNQLVNLNFFSTDGKLDQRKNLEKLSLQYVLSKGPTNKCPTVSCTGQGHITGLYTHHRSLSGCPRKDKLSSELLALNETILKCPTPNCSGRGHINSNRNSHRSLSGCPTAAANKAAAKELKYQNSLLFRNKLHSTVLNFHHLSEYQSASSSVRINKDLLLTESDSQQVKDLSKTVEKSNQTSTLVHTFRNSDEPSSSRDLNNKERKERVENNNTNNNNKKEHTEKFIEDTLKSENLNMLSNPIENHYSREPDLRYTSLSDVSRSISSYAIDSVTANRLAMQEYDVQAVHSTNHRPYDSTSLMNSQTAFERYDPNYSLQRTSMYSPYCQPTLEELANQQKYLLEQQQQPPLMKTEPDDSNNGPVYPRPIYHSYDPTVPYKASSSSPSPTSTTPTGSLASGPNVNNGGGNVTTNNNGTPSNTPIIDLSTSNITSTSPQSGFSSSEYGVNQRNSRSPQPESSPQMASPQVPSPQGQTLDLSVNRISQSGSSENSYPTQPDNSNTTTPHQNGFLSRSPQKIQTEPVDFSGNQPVDFSGPRMGFGIIGPTPYSRESTPDSGGSHYIDNFRDPSAYSPHPTYGMVPDYANSYPGYGPNAYQCGSSYGSSLGPGVVYPVSSVPSPYSSSTSCYAMPPPQHLPSHDKLLSKDGLPGCPSRNDRGLQSHSQELKCPTPGCNGEGHVTGNYSSHRSLSGCPRANKPKSKPRDGQDSEPLRFFTHSVMDLVTPQENFYHIGAHLDVQLQTEIK</sequence>
<feature type="region of interest" description="Disordered" evidence="10">
    <location>
        <begin position="718"/>
        <end position="745"/>
    </location>
</feature>
<feature type="region of interest" description="Disordered" evidence="10">
    <location>
        <begin position="271"/>
        <end position="308"/>
    </location>
</feature>
<dbReference type="GO" id="GO:0007399">
    <property type="term" value="P:nervous system development"/>
    <property type="evidence" value="ECO:0007669"/>
    <property type="project" value="UniProtKB-KW"/>
</dbReference>
<feature type="region of interest" description="Disordered" evidence="10">
    <location>
        <begin position="431"/>
        <end position="596"/>
    </location>
</feature>
<proteinExistence type="inferred from homology"/>
<evidence type="ECO:0000256" key="7">
    <source>
        <dbReference type="ARBA" id="ARBA00023015"/>
    </source>
</evidence>
<dbReference type="Pfam" id="PF01530">
    <property type="entry name" value="zf-C2HC"/>
    <property type="match status" value="3"/>
</dbReference>
<dbReference type="AlphaFoldDB" id="A0A9N9RNZ7"/>
<dbReference type="Gene3D" id="4.10.320.30">
    <property type="match status" value="3"/>
</dbReference>
<gene>
    <name evidence="11" type="ORF">CHIRRI_LOCUS2733</name>
</gene>
<dbReference type="GO" id="GO:0000978">
    <property type="term" value="F:RNA polymerase II cis-regulatory region sequence-specific DNA binding"/>
    <property type="evidence" value="ECO:0007669"/>
    <property type="project" value="TreeGrafter"/>
</dbReference>
<keyword evidence="8" id="KW-0804">Transcription</keyword>
<feature type="compositionally biased region" description="Polar residues" evidence="10">
    <location>
        <begin position="527"/>
        <end position="596"/>
    </location>
</feature>
<evidence type="ECO:0000313" key="12">
    <source>
        <dbReference type="Proteomes" id="UP001153620"/>
    </source>
</evidence>
<comment type="similarity">
    <text evidence="2">Belongs to the MYT1 family.</text>
</comment>
<dbReference type="Proteomes" id="UP001153620">
    <property type="component" value="Chromosome 1"/>
</dbReference>
<dbReference type="GO" id="GO:0005634">
    <property type="term" value="C:nucleus"/>
    <property type="evidence" value="ECO:0007669"/>
    <property type="project" value="UniProtKB-SubCell"/>
</dbReference>
<reference evidence="11" key="2">
    <citation type="submission" date="2022-10" db="EMBL/GenBank/DDBJ databases">
        <authorList>
            <consortium name="ENA_rothamsted_submissions"/>
            <consortium name="culmorum"/>
            <person name="King R."/>
        </authorList>
    </citation>
    <scope>NUCLEOTIDE SEQUENCE</scope>
</reference>